<proteinExistence type="predicted"/>
<evidence type="ECO:0000313" key="3">
    <source>
        <dbReference type="EMBL" id="KAG7174195.1"/>
    </source>
</evidence>
<dbReference type="InterPro" id="IPR005135">
    <property type="entry name" value="Endo/exonuclease/phosphatase"/>
</dbReference>
<dbReference type="SUPFAM" id="SSF56219">
    <property type="entry name" value="DNase I-like"/>
    <property type="match status" value="1"/>
</dbReference>
<comment type="caution">
    <text evidence="3">The sequence shown here is derived from an EMBL/GenBank/DDBJ whole genome shotgun (WGS) entry which is preliminary data.</text>
</comment>
<evidence type="ECO:0000256" key="1">
    <source>
        <dbReference type="SAM" id="MobiDB-lite"/>
    </source>
</evidence>
<reference evidence="3" key="1">
    <citation type="journal article" date="2021" name="Sci. Adv.">
        <title>The American lobster genome reveals insights on longevity, neural, and immune adaptations.</title>
        <authorList>
            <person name="Polinski J.M."/>
            <person name="Zimin A.V."/>
            <person name="Clark K.F."/>
            <person name="Kohn A.B."/>
            <person name="Sadowski N."/>
            <person name="Timp W."/>
            <person name="Ptitsyn A."/>
            <person name="Khanna P."/>
            <person name="Romanova D.Y."/>
            <person name="Williams P."/>
            <person name="Greenwood S.J."/>
            <person name="Moroz L.L."/>
            <person name="Walt D.R."/>
            <person name="Bodnar A.G."/>
        </authorList>
    </citation>
    <scope>NUCLEOTIDE SEQUENCE</scope>
    <source>
        <strain evidence="3">GMGI-L3</strain>
    </source>
</reference>
<feature type="domain" description="Endonuclease/exonuclease/phosphatase" evidence="2">
    <location>
        <begin position="148"/>
        <end position="279"/>
    </location>
</feature>
<keyword evidence="3" id="KW-0548">Nucleotidyltransferase</keyword>
<feature type="compositionally biased region" description="Basic and acidic residues" evidence="1">
    <location>
        <begin position="1"/>
        <end position="12"/>
    </location>
</feature>
<feature type="region of interest" description="Disordered" evidence="1">
    <location>
        <begin position="97"/>
        <end position="119"/>
    </location>
</feature>
<feature type="compositionally biased region" description="Basic and acidic residues" evidence="1">
    <location>
        <begin position="68"/>
        <end position="81"/>
    </location>
</feature>
<keyword evidence="3" id="KW-0808">Transferase</keyword>
<evidence type="ECO:0000313" key="4">
    <source>
        <dbReference type="Proteomes" id="UP000747542"/>
    </source>
</evidence>
<protein>
    <submittedName>
        <fullName evidence="3">RNA-directed DNA polymerase from mobile element jockey-like 41</fullName>
    </submittedName>
</protein>
<dbReference type="AlphaFoldDB" id="A0A8J5TF71"/>
<feature type="compositionally biased region" description="Basic and acidic residues" evidence="1">
    <location>
        <begin position="30"/>
        <end position="42"/>
    </location>
</feature>
<feature type="region of interest" description="Disordered" evidence="1">
    <location>
        <begin position="1"/>
        <end position="85"/>
    </location>
</feature>
<dbReference type="Gene3D" id="3.60.10.10">
    <property type="entry name" value="Endonuclease/exonuclease/phosphatase"/>
    <property type="match status" value="1"/>
</dbReference>
<feature type="compositionally biased region" description="Polar residues" evidence="1">
    <location>
        <begin position="13"/>
        <end position="29"/>
    </location>
</feature>
<accession>A0A8J5TF71</accession>
<sequence>MILTEKMQEDQTPKTPQLQVEQTTPLSQISDKKKNLAFERSLKTVKPQAPRNRSRGIEQQTQTVSKHTITDKSDSTLKRADTSQNKWNSISCSSLRAGAQETATNEHTIPNGRGGERLNHERREQLQHQRRGDNDRIAPPPCHLKITQWNVQGLSNKRHTVQAAAIAKNIDVLILQEILVSKDKQFRLPGYQQYSIPKGPNSRGSMILVRATIPSTEVEPVHCRDGVEAQAVRIHLANDSLVVYNIYKPPPKRLEAGELLTQATQELVLITGDFNAHHPMINPTTTMNQD</sequence>
<feature type="non-terminal residue" evidence="3">
    <location>
        <position position="1"/>
    </location>
</feature>
<dbReference type="GO" id="GO:0003964">
    <property type="term" value="F:RNA-directed DNA polymerase activity"/>
    <property type="evidence" value="ECO:0007669"/>
    <property type="project" value="UniProtKB-KW"/>
</dbReference>
<dbReference type="InterPro" id="IPR036691">
    <property type="entry name" value="Endo/exonu/phosph_ase_sf"/>
</dbReference>
<name>A0A8J5TF71_HOMAM</name>
<dbReference type="Pfam" id="PF03372">
    <property type="entry name" value="Exo_endo_phos"/>
    <property type="match status" value="1"/>
</dbReference>
<feature type="compositionally biased region" description="Polar residues" evidence="1">
    <location>
        <begin position="57"/>
        <end position="67"/>
    </location>
</feature>
<gene>
    <name evidence="3" type="ORF">Hamer_G003098</name>
</gene>
<dbReference type="EMBL" id="JAHLQT010007678">
    <property type="protein sequence ID" value="KAG7174195.1"/>
    <property type="molecule type" value="Genomic_DNA"/>
</dbReference>
<keyword evidence="3" id="KW-0695">RNA-directed DNA polymerase</keyword>
<keyword evidence="4" id="KW-1185">Reference proteome</keyword>
<dbReference type="Proteomes" id="UP000747542">
    <property type="component" value="Unassembled WGS sequence"/>
</dbReference>
<organism evidence="3 4">
    <name type="scientific">Homarus americanus</name>
    <name type="common">American lobster</name>
    <dbReference type="NCBI Taxonomy" id="6706"/>
    <lineage>
        <taxon>Eukaryota</taxon>
        <taxon>Metazoa</taxon>
        <taxon>Ecdysozoa</taxon>
        <taxon>Arthropoda</taxon>
        <taxon>Crustacea</taxon>
        <taxon>Multicrustacea</taxon>
        <taxon>Malacostraca</taxon>
        <taxon>Eumalacostraca</taxon>
        <taxon>Eucarida</taxon>
        <taxon>Decapoda</taxon>
        <taxon>Pleocyemata</taxon>
        <taxon>Astacidea</taxon>
        <taxon>Nephropoidea</taxon>
        <taxon>Nephropidae</taxon>
        <taxon>Homarus</taxon>
    </lineage>
</organism>
<evidence type="ECO:0000259" key="2">
    <source>
        <dbReference type="Pfam" id="PF03372"/>
    </source>
</evidence>